<comment type="caution">
    <text evidence="1">The sequence shown here is derived from an EMBL/GenBank/DDBJ whole genome shotgun (WGS) entry which is preliminary data.</text>
</comment>
<accession>A0ABC8JA46</accession>
<gene>
    <name evidence="1" type="ORF">ERUC_LOCUS5624</name>
</gene>
<dbReference type="EMBL" id="CAKOAT010071266">
    <property type="protein sequence ID" value="CAH8310104.1"/>
    <property type="molecule type" value="Genomic_DNA"/>
</dbReference>
<evidence type="ECO:0008006" key="3">
    <source>
        <dbReference type="Google" id="ProtNLM"/>
    </source>
</evidence>
<protein>
    <recommendedName>
        <fullName evidence="3">Ribosomal protein S10</fullName>
    </recommendedName>
</protein>
<proteinExistence type="predicted"/>
<name>A0ABC8JA46_ERUVS</name>
<dbReference type="AlphaFoldDB" id="A0ABC8JA46"/>
<sequence length="103" mass="11994">MALLVRSPEMIPTVSARVFPYSNSNVRHAFVRKKVTVSARNITGVKNQKSRLYVKFSAPVVKEDCEISTQNYYVNIGHAVRCLREELPSLFYKEPNFDIYRFY</sequence>
<dbReference type="Proteomes" id="UP001642260">
    <property type="component" value="Unassembled WGS sequence"/>
</dbReference>
<keyword evidence="2" id="KW-1185">Reference proteome</keyword>
<reference evidence="1 2" key="1">
    <citation type="submission" date="2022-03" db="EMBL/GenBank/DDBJ databases">
        <authorList>
            <person name="Macdonald S."/>
            <person name="Ahmed S."/>
            <person name="Newling K."/>
        </authorList>
    </citation>
    <scope>NUCLEOTIDE SEQUENCE [LARGE SCALE GENOMIC DNA]</scope>
</reference>
<organism evidence="1 2">
    <name type="scientific">Eruca vesicaria subsp. sativa</name>
    <name type="common">Garden rocket</name>
    <name type="synonym">Eruca sativa</name>
    <dbReference type="NCBI Taxonomy" id="29727"/>
    <lineage>
        <taxon>Eukaryota</taxon>
        <taxon>Viridiplantae</taxon>
        <taxon>Streptophyta</taxon>
        <taxon>Embryophyta</taxon>
        <taxon>Tracheophyta</taxon>
        <taxon>Spermatophyta</taxon>
        <taxon>Magnoliopsida</taxon>
        <taxon>eudicotyledons</taxon>
        <taxon>Gunneridae</taxon>
        <taxon>Pentapetalae</taxon>
        <taxon>rosids</taxon>
        <taxon>malvids</taxon>
        <taxon>Brassicales</taxon>
        <taxon>Brassicaceae</taxon>
        <taxon>Brassiceae</taxon>
        <taxon>Eruca</taxon>
    </lineage>
</organism>
<evidence type="ECO:0000313" key="1">
    <source>
        <dbReference type="EMBL" id="CAH8310104.1"/>
    </source>
</evidence>
<evidence type="ECO:0000313" key="2">
    <source>
        <dbReference type="Proteomes" id="UP001642260"/>
    </source>
</evidence>